<dbReference type="GO" id="GO:0005886">
    <property type="term" value="C:plasma membrane"/>
    <property type="evidence" value="ECO:0007669"/>
    <property type="project" value="UniProtKB-SubCell"/>
</dbReference>
<sequence>MAARCKQGLRHAGAALRGWRTPHPLLSRTSAQNGALAPPIDCTQPAGVLQKRWAEHDLQLWWPTSAASILVSESLVRRLLLVYVLYASAVVVLARLFAVNLDLESDVTIGLGTLMALLLAFRINISYNRWWEGRLLWGNITMTSRSVVSALLSLSDPREEIKLSDDPLAQHITDIIGLLIAFINLLRIHLRSEKVETLLAGQNIQRLLDSRVLERMSASKHPPLHALRQLRLAGARVCKARREAAHDAFSVLALEQFLLAQSGVLYSSLQGCERLARTPCAPGYVAVLRCAIFAFIGVLPFLVLELGVGSIFISTITAFVLFGAEDLAVQLEVPFGLDANDLPLETYCLTLEADLLAQLEESLNERRDLPLPSPSESCAQKGETLE</sequence>
<evidence type="ECO:0000256" key="5">
    <source>
        <dbReference type="ARBA" id="ARBA00022989"/>
    </source>
</evidence>
<comment type="subcellular location">
    <subcellularLocation>
        <location evidence="1">Cell membrane</location>
        <topology evidence="1">Multi-pass membrane protein</topology>
    </subcellularLocation>
</comment>
<accession>A0AB34IYY5</accession>
<keyword evidence="5 9" id="KW-1133">Transmembrane helix</keyword>
<keyword evidence="7 9" id="KW-0472">Membrane</keyword>
<evidence type="ECO:0000256" key="2">
    <source>
        <dbReference type="ARBA" id="ARBA00022448"/>
    </source>
</evidence>
<name>A0AB34IYY5_PRYPA</name>
<evidence type="ECO:0008006" key="12">
    <source>
        <dbReference type="Google" id="ProtNLM"/>
    </source>
</evidence>
<dbReference type="Pfam" id="PF25539">
    <property type="entry name" value="Bestrophin_2"/>
    <property type="match status" value="1"/>
</dbReference>
<keyword evidence="2" id="KW-0813">Transport</keyword>
<dbReference type="EMBL" id="JBGBPQ010000017">
    <property type="protein sequence ID" value="KAL1507875.1"/>
    <property type="molecule type" value="Genomic_DNA"/>
</dbReference>
<evidence type="ECO:0000256" key="8">
    <source>
        <dbReference type="SAM" id="MobiDB-lite"/>
    </source>
</evidence>
<feature type="transmembrane region" description="Helical" evidence="9">
    <location>
        <begin position="107"/>
        <end position="123"/>
    </location>
</feature>
<dbReference type="PANTHER" id="PTHR33281:SF19">
    <property type="entry name" value="VOLTAGE-DEPENDENT ANION CHANNEL-FORMING PROTEIN YNEE"/>
    <property type="match status" value="1"/>
</dbReference>
<keyword evidence="3" id="KW-1003">Cell membrane</keyword>
<dbReference type="PANTHER" id="PTHR33281">
    <property type="entry name" value="UPF0187 PROTEIN YNEE"/>
    <property type="match status" value="1"/>
</dbReference>
<keyword evidence="6" id="KW-0406">Ion transport</keyword>
<feature type="transmembrane region" description="Helical" evidence="9">
    <location>
        <begin position="284"/>
        <end position="304"/>
    </location>
</feature>
<evidence type="ECO:0000256" key="3">
    <source>
        <dbReference type="ARBA" id="ARBA00022475"/>
    </source>
</evidence>
<reference evidence="10 11" key="1">
    <citation type="journal article" date="2024" name="Science">
        <title>Giant polyketide synthase enzymes in the biosynthesis of giant marine polyether toxins.</title>
        <authorList>
            <person name="Fallon T.R."/>
            <person name="Shende V.V."/>
            <person name="Wierzbicki I.H."/>
            <person name="Pendleton A.L."/>
            <person name="Watervoot N.F."/>
            <person name="Auber R.P."/>
            <person name="Gonzalez D.J."/>
            <person name="Wisecaver J.H."/>
            <person name="Moore B.S."/>
        </authorList>
    </citation>
    <scope>NUCLEOTIDE SEQUENCE [LARGE SCALE GENOMIC DNA]</scope>
    <source>
        <strain evidence="10 11">12B1</strain>
    </source>
</reference>
<gene>
    <name evidence="10" type="ORF">AB1Y20_007482</name>
</gene>
<evidence type="ECO:0000313" key="10">
    <source>
        <dbReference type="EMBL" id="KAL1507875.1"/>
    </source>
</evidence>
<evidence type="ECO:0000256" key="4">
    <source>
        <dbReference type="ARBA" id="ARBA00022692"/>
    </source>
</evidence>
<comment type="caution">
    <text evidence="10">The sequence shown here is derived from an EMBL/GenBank/DDBJ whole genome shotgun (WGS) entry which is preliminary data.</text>
</comment>
<keyword evidence="4 9" id="KW-0812">Transmembrane</keyword>
<dbReference type="Proteomes" id="UP001515480">
    <property type="component" value="Unassembled WGS sequence"/>
</dbReference>
<evidence type="ECO:0000256" key="6">
    <source>
        <dbReference type="ARBA" id="ARBA00023065"/>
    </source>
</evidence>
<evidence type="ECO:0000256" key="1">
    <source>
        <dbReference type="ARBA" id="ARBA00004651"/>
    </source>
</evidence>
<feature type="transmembrane region" description="Helical" evidence="9">
    <location>
        <begin position="80"/>
        <end position="101"/>
    </location>
</feature>
<evidence type="ECO:0000256" key="9">
    <source>
        <dbReference type="SAM" id="Phobius"/>
    </source>
</evidence>
<organism evidence="10 11">
    <name type="scientific">Prymnesium parvum</name>
    <name type="common">Toxic golden alga</name>
    <dbReference type="NCBI Taxonomy" id="97485"/>
    <lineage>
        <taxon>Eukaryota</taxon>
        <taxon>Haptista</taxon>
        <taxon>Haptophyta</taxon>
        <taxon>Prymnesiophyceae</taxon>
        <taxon>Prymnesiales</taxon>
        <taxon>Prymnesiaceae</taxon>
        <taxon>Prymnesium</taxon>
    </lineage>
</organism>
<proteinExistence type="predicted"/>
<dbReference type="InterPro" id="IPR044669">
    <property type="entry name" value="YneE/VCCN1/2-like"/>
</dbReference>
<evidence type="ECO:0000313" key="11">
    <source>
        <dbReference type="Proteomes" id="UP001515480"/>
    </source>
</evidence>
<dbReference type="GO" id="GO:0005254">
    <property type="term" value="F:chloride channel activity"/>
    <property type="evidence" value="ECO:0007669"/>
    <property type="project" value="InterPro"/>
</dbReference>
<feature type="region of interest" description="Disordered" evidence="8">
    <location>
        <begin position="367"/>
        <end position="386"/>
    </location>
</feature>
<protein>
    <recommendedName>
        <fullName evidence="12">Bestrophin homolog</fullName>
    </recommendedName>
</protein>
<dbReference type="AlphaFoldDB" id="A0AB34IYY5"/>
<evidence type="ECO:0000256" key="7">
    <source>
        <dbReference type="ARBA" id="ARBA00023136"/>
    </source>
</evidence>
<keyword evidence="11" id="KW-1185">Reference proteome</keyword>